<protein>
    <submittedName>
        <fullName evidence="5">LexA family protein</fullName>
    </submittedName>
</protein>
<comment type="caution">
    <text evidence="5">The sequence shown here is derived from an EMBL/GenBank/DDBJ whole genome shotgun (WGS) entry which is preliminary data.</text>
</comment>
<dbReference type="SMART" id="SM00530">
    <property type="entry name" value="HTH_XRE"/>
    <property type="match status" value="1"/>
</dbReference>
<accession>A0ABW5URI6</accession>
<evidence type="ECO:0000313" key="6">
    <source>
        <dbReference type="Proteomes" id="UP001597463"/>
    </source>
</evidence>
<gene>
    <name evidence="5" type="ORF">ACFSW6_18095</name>
</gene>
<keyword evidence="2" id="KW-0238">DNA-binding</keyword>
<dbReference type="Pfam" id="PF00717">
    <property type="entry name" value="Peptidase_S24"/>
    <property type="match status" value="1"/>
</dbReference>
<evidence type="ECO:0000256" key="3">
    <source>
        <dbReference type="ARBA" id="ARBA00023163"/>
    </source>
</evidence>
<evidence type="ECO:0000313" key="5">
    <source>
        <dbReference type="EMBL" id="MFD2755984.1"/>
    </source>
</evidence>
<dbReference type="EMBL" id="JBHUMV010000008">
    <property type="protein sequence ID" value="MFD2755984.1"/>
    <property type="molecule type" value="Genomic_DNA"/>
</dbReference>
<feature type="domain" description="HTH cro/C1-type" evidence="4">
    <location>
        <begin position="7"/>
        <end position="63"/>
    </location>
</feature>
<evidence type="ECO:0000256" key="2">
    <source>
        <dbReference type="ARBA" id="ARBA00023125"/>
    </source>
</evidence>
<dbReference type="CDD" id="cd00093">
    <property type="entry name" value="HTH_XRE"/>
    <property type="match status" value="1"/>
</dbReference>
<dbReference type="Gene3D" id="2.10.109.10">
    <property type="entry name" value="Umud Fragment, subunit A"/>
    <property type="match status" value="1"/>
</dbReference>
<dbReference type="CDD" id="cd06529">
    <property type="entry name" value="S24_LexA-like"/>
    <property type="match status" value="1"/>
</dbReference>
<sequence length="226" mass="24926">MSTLQERIAHLMEKTGLKVAEIARITGVSSSAVTQWKDGPTQSLKTAPATKLANATGFSAMWIATGAGPVHADAVRKGFDVNVKPVYEGLRAYPVISKVQAGKVKEITCPYEPGDGYAIEFGDDDASPWAFFLEIDGDSMLPEFNPGDRVRIDPEIIPRPGDFVAAKNSSEEATFKKYRVRGIDPAGKEVFELVPLNDDYPIIRSDEHDLTVIGTMTEHRRKYRRK</sequence>
<name>A0ABW5URI6_9BURK</name>
<keyword evidence="1" id="KW-0805">Transcription regulation</keyword>
<dbReference type="PANTHER" id="PTHR40661">
    <property type="match status" value="1"/>
</dbReference>
<dbReference type="PANTHER" id="PTHR40661:SF3">
    <property type="entry name" value="FELS-1 PROPHAGE TRANSCRIPTIONAL REGULATOR"/>
    <property type="match status" value="1"/>
</dbReference>
<dbReference type="Gene3D" id="1.10.260.40">
    <property type="entry name" value="lambda repressor-like DNA-binding domains"/>
    <property type="match status" value="1"/>
</dbReference>
<dbReference type="InterPro" id="IPR001387">
    <property type="entry name" value="Cro/C1-type_HTH"/>
</dbReference>
<evidence type="ECO:0000259" key="4">
    <source>
        <dbReference type="SMART" id="SM00530"/>
    </source>
</evidence>
<dbReference type="InterPro" id="IPR039418">
    <property type="entry name" value="LexA-like"/>
</dbReference>
<keyword evidence="3" id="KW-0804">Transcription</keyword>
<reference evidence="6" key="1">
    <citation type="journal article" date="2019" name="Int. J. Syst. Evol. Microbiol.">
        <title>The Global Catalogue of Microorganisms (GCM) 10K type strain sequencing project: providing services to taxonomists for standard genome sequencing and annotation.</title>
        <authorList>
            <consortium name="The Broad Institute Genomics Platform"/>
            <consortium name="The Broad Institute Genome Sequencing Center for Infectious Disease"/>
            <person name="Wu L."/>
            <person name="Ma J."/>
        </authorList>
    </citation>
    <scope>NUCLEOTIDE SEQUENCE [LARGE SCALE GENOMIC DNA]</scope>
    <source>
        <strain evidence="6">TISTR 1906</strain>
    </source>
</reference>
<dbReference type="InterPro" id="IPR010982">
    <property type="entry name" value="Lambda_DNA-bd_dom_sf"/>
</dbReference>
<dbReference type="InterPro" id="IPR015927">
    <property type="entry name" value="Peptidase_S24_S26A/B/C"/>
</dbReference>
<organism evidence="5 6">
    <name type="scientific">Comamonas terrae</name>
    <dbReference type="NCBI Taxonomy" id="673548"/>
    <lineage>
        <taxon>Bacteria</taxon>
        <taxon>Pseudomonadati</taxon>
        <taxon>Pseudomonadota</taxon>
        <taxon>Betaproteobacteria</taxon>
        <taxon>Burkholderiales</taxon>
        <taxon>Comamonadaceae</taxon>
        <taxon>Comamonas</taxon>
    </lineage>
</organism>
<dbReference type="SUPFAM" id="SSF51306">
    <property type="entry name" value="LexA/Signal peptidase"/>
    <property type="match status" value="1"/>
</dbReference>
<dbReference type="RefSeq" id="WP_245633258.1">
    <property type="nucleotide sequence ID" value="NZ_BCNT01000001.1"/>
</dbReference>
<proteinExistence type="predicted"/>
<dbReference type="SUPFAM" id="SSF47413">
    <property type="entry name" value="lambda repressor-like DNA-binding domains"/>
    <property type="match status" value="1"/>
</dbReference>
<dbReference type="Proteomes" id="UP001597463">
    <property type="component" value="Unassembled WGS sequence"/>
</dbReference>
<dbReference type="InterPro" id="IPR036286">
    <property type="entry name" value="LexA/Signal_pep-like_sf"/>
</dbReference>
<keyword evidence="6" id="KW-1185">Reference proteome</keyword>
<evidence type="ECO:0000256" key="1">
    <source>
        <dbReference type="ARBA" id="ARBA00023015"/>
    </source>
</evidence>